<gene>
    <name evidence="1" type="ORF">UW41_C0003G0042</name>
</gene>
<protein>
    <submittedName>
        <fullName evidence="1">Uncharacterized protein</fullName>
    </submittedName>
</protein>
<dbReference type="AlphaFoldDB" id="A0A0G1HRW8"/>
<dbReference type="Proteomes" id="UP000034172">
    <property type="component" value="Unassembled WGS sequence"/>
</dbReference>
<dbReference type="EMBL" id="LCIE01000003">
    <property type="protein sequence ID" value="KKT49675.1"/>
    <property type="molecule type" value="Genomic_DNA"/>
</dbReference>
<evidence type="ECO:0000313" key="2">
    <source>
        <dbReference type="Proteomes" id="UP000034172"/>
    </source>
</evidence>
<dbReference type="STRING" id="1618392.UW41_C0003G0042"/>
<name>A0A0G1HRW8_9BACT</name>
<organism evidence="1 2">
    <name type="scientific">Candidatus Collierbacteria bacterium GW2011_GWC2_44_18</name>
    <dbReference type="NCBI Taxonomy" id="1618392"/>
    <lineage>
        <taxon>Bacteria</taxon>
        <taxon>Candidatus Collieribacteriota</taxon>
    </lineage>
</organism>
<evidence type="ECO:0000313" key="1">
    <source>
        <dbReference type="EMBL" id="KKT49675.1"/>
    </source>
</evidence>
<sequence>MMKTNVILVSIPDADCIADRLDLRVLMARALKIEARMEKGVNLEDEQRRYQILCDRMEYLGNLISGTKKIESVNLGDNYLELLLLMKKKFPEETKQAGVMSNFCPASFVEKQIALFEGLAKKTGLLEHEEIQKKIKFYRMAAKQNWNVLELQELTADEETDGSVSVDNLREKFLSLPMSDGITSTQDSNSFMALRNQMNRVIAEVNKGISTGVNFSDLSHNVITEILNEFVFGAGKPMYLPVVYADGTKARPFPIHCLKLPERGKVINLPGPVINVGQLSGRHQEMDPKMNIYFFRNQEISTGKTAAEIDGVAYQEAKKIFEGLRREGVYRIAYYQTGFQPAVVGFYRALTEELLLKGKRAPVLEVTPYYFFGHYEKGKTWI</sequence>
<comment type="caution">
    <text evidence="1">The sequence shown here is derived from an EMBL/GenBank/DDBJ whole genome shotgun (WGS) entry which is preliminary data.</text>
</comment>
<reference evidence="1 2" key="1">
    <citation type="journal article" date="2015" name="Nature">
        <title>rRNA introns, odd ribosomes, and small enigmatic genomes across a large radiation of phyla.</title>
        <authorList>
            <person name="Brown C.T."/>
            <person name="Hug L.A."/>
            <person name="Thomas B.C."/>
            <person name="Sharon I."/>
            <person name="Castelle C.J."/>
            <person name="Singh A."/>
            <person name="Wilkins M.J."/>
            <person name="Williams K.H."/>
            <person name="Banfield J.F."/>
        </authorList>
    </citation>
    <scope>NUCLEOTIDE SEQUENCE [LARGE SCALE GENOMIC DNA]</scope>
</reference>
<accession>A0A0G1HRW8</accession>
<proteinExistence type="predicted"/>